<name>A0AAD3TME0_NEPGR</name>
<comment type="caution">
    <text evidence="1">The sequence shown here is derived from an EMBL/GenBank/DDBJ whole genome shotgun (WGS) entry which is preliminary data.</text>
</comment>
<gene>
    <name evidence="1" type="ORF">Nepgr_033715</name>
</gene>
<accession>A0AAD3TME0</accession>
<organism evidence="1 2">
    <name type="scientific">Nepenthes gracilis</name>
    <name type="common">Slender pitcher plant</name>
    <dbReference type="NCBI Taxonomy" id="150966"/>
    <lineage>
        <taxon>Eukaryota</taxon>
        <taxon>Viridiplantae</taxon>
        <taxon>Streptophyta</taxon>
        <taxon>Embryophyta</taxon>
        <taxon>Tracheophyta</taxon>
        <taxon>Spermatophyta</taxon>
        <taxon>Magnoliopsida</taxon>
        <taxon>eudicotyledons</taxon>
        <taxon>Gunneridae</taxon>
        <taxon>Pentapetalae</taxon>
        <taxon>Caryophyllales</taxon>
        <taxon>Nepenthaceae</taxon>
        <taxon>Nepenthes</taxon>
    </lineage>
</organism>
<evidence type="ECO:0000313" key="1">
    <source>
        <dbReference type="EMBL" id="GMH31871.1"/>
    </source>
</evidence>
<proteinExistence type="predicted"/>
<dbReference type="EMBL" id="BSYO01000043">
    <property type="protein sequence ID" value="GMH31871.1"/>
    <property type="molecule type" value="Genomic_DNA"/>
</dbReference>
<keyword evidence="2" id="KW-1185">Reference proteome</keyword>
<dbReference type="AlphaFoldDB" id="A0AAD3TME0"/>
<sequence>MREDVHLVGLILSTSSAGHICLWLSIRSFLQYAAISKLMALANFAAHEVGCGVIGRFWNAEDELVAILRHANDGVLISRG</sequence>
<evidence type="ECO:0000313" key="2">
    <source>
        <dbReference type="Proteomes" id="UP001279734"/>
    </source>
</evidence>
<protein>
    <submittedName>
        <fullName evidence="1">Uncharacterized protein</fullName>
    </submittedName>
</protein>
<reference evidence="1" key="1">
    <citation type="submission" date="2023-05" db="EMBL/GenBank/DDBJ databases">
        <title>Nepenthes gracilis genome sequencing.</title>
        <authorList>
            <person name="Fukushima K."/>
        </authorList>
    </citation>
    <scope>NUCLEOTIDE SEQUENCE</scope>
    <source>
        <strain evidence="1">SING2019-196</strain>
    </source>
</reference>
<dbReference type="Proteomes" id="UP001279734">
    <property type="component" value="Unassembled WGS sequence"/>
</dbReference>